<evidence type="ECO:0000313" key="3">
    <source>
        <dbReference type="Proteomes" id="UP000605846"/>
    </source>
</evidence>
<proteinExistence type="predicted"/>
<dbReference type="EMBL" id="JABAYA010000170">
    <property type="protein sequence ID" value="KAF7722943.1"/>
    <property type="molecule type" value="Genomic_DNA"/>
</dbReference>
<feature type="region of interest" description="Disordered" evidence="1">
    <location>
        <begin position="115"/>
        <end position="136"/>
    </location>
</feature>
<feature type="compositionally biased region" description="Basic and acidic residues" evidence="1">
    <location>
        <begin position="118"/>
        <end position="130"/>
    </location>
</feature>
<comment type="caution">
    <text evidence="2">The sequence shown here is derived from an EMBL/GenBank/DDBJ whole genome shotgun (WGS) entry which is preliminary data.</text>
</comment>
<evidence type="ECO:0000256" key="1">
    <source>
        <dbReference type="SAM" id="MobiDB-lite"/>
    </source>
</evidence>
<dbReference type="OrthoDB" id="296767at2759"/>
<sequence length="353" mass="40177">MSVRWSCEAENMIKTMTGHKSMCDGAKCWKAWYNKDEESNETEVILYRRCTLEVHIVFESLLSSFHQQHVHLQQLLMDTDMRQRFHIVSSLPSSNVESPQLPPCDSRLAVSLQSDSAASEKTRATTEEPKPQPNKTRTLLFRKRQLFMHSRSGKEKLLKLFSSSSSQQMPEQIDKVSDSGNTYHEFYTVPSVYASFTMQQTMNASVAPSTQHEDIRYNSGKPTLNEEFEHGSKSSERQSSCPSPCSICTPSSSGASSLSSGSSLTTLDHEPVECKHHVWDKHTLPVTMAARNWRYSPANHVYATKVLSEMKTIMHEYCVWLEKVHNFKSESAATLVPRLSLEWPKNWTCTQSQ</sequence>
<reference evidence="2" key="1">
    <citation type="submission" date="2020-01" db="EMBL/GenBank/DDBJ databases">
        <title>Genome Sequencing of Three Apophysomyces-Like Fungal Strains Confirms a Novel Fungal Genus in the Mucoromycota with divergent Burkholderia-like Endosymbiotic Bacteria.</title>
        <authorList>
            <person name="Stajich J.E."/>
            <person name="Macias A.M."/>
            <person name="Carter-House D."/>
            <person name="Lovett B."/>
            <person name="Kasson L.R."/>
            <person name="Berry K."/>
            <person name="Grigoriev I."/>
            <person name="Chang Y."/>
            <person name="Spatafora J."/>
            <person name="Kasson M.T."/>
        </authorList>
    </citation>
    <scope>NUCLEOTIDE SEQUENCE</scope>
    <source>
        <strain evidence="2">NRRL A-21654</strain>
    </source>
</reference>
<dbReference type="Proteomes" id="UP000605846">
    <property type="component" value="Unassembled WGS sequence"/>
</dbReference>
<dbReference type="AlphaFoldDB" id="A0A8H7ENK9"/>
<evidence type="ECO:0000313" key="2">
    <source>
        <dbReference type="EMBL" id="KAF7722943.1"/>
    </source>
</evidence>
<feature type="compositionally biased region" description="Basic and acidic residues" evidence="1">
    <location>
        <begin position="227"/>
        <end position="236"/>
    </location>
</feature>
<accession>A0A8H7ENK9</accession>
<gene>
    <name evidence="2" type="ORF">EC973_002575</name>
</gene>
<organism evidence="2 3">
    <name type="scientific">Apophysomyces ossiformis</name>
    <dbReference type="NCBI Taxonomy" id="679940"/>
    <lineage>
        <taxon>Eukaryota</taxon>
        <taxon>Fungi</taxon>
        <taxon>Fungi incertae sedis</taxon>
        <taxon>Mucoromycota</taxon>
        <taxon>Mucoromycotina</taxon>
        <taxon>Mucoromycetes</taxon>
        <taxon>Mucorales</taxon>
        <taxon>Mucorineae</taxon>
        <taxon>Mucoraceae</taxon>
        <taxon>Apophysomyces</taxon>
    </lineage>
</organism>
<name>A0A8H7ENK9_9FUNG</name>
<feature type="region of interest" description="Disordered" evidence="1">
    <location>
        <begin position="205"/>
        <end position="244"/>
    </location>
</feature>
<keyword evidence="3" id="KW-1185">Reference proteome</keyword>
<protein>
    <submittedName>
        <fullName evidence="2">Uncharacterized protein</fullName>
    </submittedName>
</protein>